<dbReference type="InterPro" id="IPR015425">
    <property type="entry name" value="FH2_Formin"/>
</dbReference>
<comment type="similarity">
    <text evidence="1">Belongs to the formin homology family. Cappuccino subfamily.</text>
</comment>
<dbReference type="GO" id="GO:0051015">
    <property type="term" value="F:actin filament binding"/>
    <property type="evidence" value="ECO:0007669"/>
    <property type="project" value="TreeGrafter"/>
</dbReference>
<feature type="coiled-coil region" evidence="2">
    <location>
        <begin position="178"/>
        <end position="221"/>
    </location>
</feature>
<organism evidence="4">
    <name type="scientific">Apis cerana</name>
    <name type="common">Indian honeybee</name>
    <dbReference type="NCBI Taxonomy" id="7461"/>
    <lineage>
        <taxon>Eukaryota</taxon>
        <taxon>Metazoa</taxon>
        <taxon>Ecdysozoa</taxon>
        <taxon>Arthropoda</taxon>
        <taxon>Hexapoda</taxon>
        <taxon>Insecta</taxon>
        <taxon>Pterygota</taxon>
        <taxon>Neoptera</taxon>
        <taxon>Endopterygota</taxon>
        <taxon>Hymenoptera</taxon>
        <taxon>Apocrita</taxon>
        <taxon>Aculeata</taxon>
        <taxon>Apoidea</taxon>
        <taxon>Anthophila</taxon>
        <taxon>Apidae</taxon>
        <taxon>Apis</taxon>
    </lineage>
</organism>
<dbReference type="Pfam" id="PF02181">
    <property type="entry name" value="FH2"/>
    <property type="match status" value="1"/>
</dbReference>
<dbReference type="AlphaFoldDB" id="V9IIW2"/>
<dbReference type="PANTHER" id="PTHR45920:SF7">
    <property type="entry name" value="FORMIN-G"/>
    <property type="match status" value="1"/>
</dbReference>
<proteinExistence type="evidence at transcript level"/>
<dbReference type="GO" id="GO:0005737">
    <property type="term" value="C:cytoplasm"/>
    <property type="evidence" value="ECO:0007669"/>
    <property type="project" value="TreeGrafter"/>
</dbReference>
<dbReference type="PANTHER" id="PTHR45920">
    <property type="entry name" value="FORMIN HOMOLOGY 2 DOMAIN CONTAINING, ISOFORM I"/>
    <property type="match status" value="1"/>
</dbReference>
<sequence>MNGGNRTRGQADGFGLEILGRLKDVKSNVAGVTLLHYIVRARLAQEKDHNFDEPLPLPIPEPADMEAASTINFENLSAELDRLKNELEGCVEKCNAVVEADPDSSAPFKEKMDAFFREARAELANEQQALLEARGKFKAVMQFYQYKPKGTNLDAADPNAFFALWLGFCQDFKDIWKKEQQRIKKERMEEMKKKYENKTKVEKLKLSATGLKARLQKLSRK</sequence>
<gene>
    <name evidence="4" type="ORF">ACCB08737</name>
</gene>
<feature type="domain" description="FH2" evidence="3">
    <location>
        <begin position="1"/>
        <end position="198"/>
    </location>
</feature>
<dbReference type="GO" id="GO:0005884">
    <property type="term" value="C:actin filament"/>
    <property type="evidence" value="ECO:0007669"/>
    <property type="project" value="InterPro"/>
</dbReference>
<reference evidence="4" key="1">
    <citation type="submission" date="2011-11" db="EMBL/GenBank/DDBJ databases">
        <title>Decoding the brain transcriptome of the Eastern honeybee (Apis cerana) based on pyrosequencing.</title>
        <authorList>
            <person name="Sun L."/>
            <person name="Zheng H."/>
            <person name="Wang Y."/>
            <person name="Xie X."/>
            <person name="Zhu Y."/>
            <person name="Gu W."/>
            <person name="Wang S."/>
        </authorList>
    </citation>
    <scope>NUCLEOTIDE SEQUENCE</scope>
    <source>
        <tissue evidence="4">Brain</tissue>
    </source>
</reference>
<dbReference type="PROSITE" id="PS51444">
    <property type="entry name" value="FH2"/>
    <property type="match status" value="1"/>
</dbReference>
<feature type="coiled-coil region" evidence="2">
    <location>
        <begin position="66"/>
        <end position="136"/>
    </location>
</feature>
<dbReference type="GO" id="GO:0030866">
    <property type="term" value="P:cortical actin cytoskeleton organization"/>
    <property type="evidence" value="ECO:0007669"/>
    <property type="project" value="TreeGrafter"/>
</dbReference>
<evidence type="ECO:0000313" key="4">
    <source>
        <dbReference type="EMBL" id="AEY60436.1"/>
    </source>
</evidence>
<dbReference type="Gene3D" id="1.20.58.2220">
    <property type="entry name" value="Formin, FH2 domain"/>
    <property type="match status" value="1"/>
</dbReference>
<keyword evidence="2" id="KW-0175">Coiled coil</keyword>
<dbReference type="GO" id="GO:0008017">
    <property type="term" value="F:microtubule binding"/>
    <property type="evidence" value="ECO:0007669"/>
    <property type="project" value="InterPro"/>
</dbReference>
<dbReference type="InterPro" id="IPR042201">
    <property type="entry name" value="FH2_Formin_sf"/>
</dbReference>
<evidence type="ECO:0000259" key="3">
    <source>
        <dbReference type="PROSITE" id="PS51444"/>
    </source>
</evidence>
<dbReference type="PRINTS" id="PR00828">
    <property type="entry name" value="FORMIN"/>
</dbReference>
<dbReference type="SUPFAM" id="SSF101447">
    <property type="entry name" value="Formin homology 2 domain (FH2 domain)"/>
    <property type="match status" value="1"/>
</dbReference>
<dbReference type="InterPro" id="IPR001265">
    <property type="entry name" value="Formin_Cappuccino_subfam"/>
</dbReference>
<dbReference type="GO" id="GO:0045010">
    <property type="term" value="P:actin nucleation"/>
    <property type="evidence" value="ECO:0007669"/>
    <property type="project" value="InterPro"/>
</dbReference>
<evidence type="ECO:0000256" key="2">
    <source>
        <dbReference type="SAM" id="Coils"/>
    </source>
</evidence>
<protein>
    <submittedName>
        <fullName evidence="4">Protein cappuccino</fullName>
    </submittedName>
</protein>
<accession>V9IIW2</accession>
<dbReference type="EMBL" id="JR047516">
    <property type="protein sequence ID" value="AEY60436.1"/>
    <property type="molecule type" value="mRNA"/>
</dbReference>
<evidence type="ECO:0000256" key="1">
    <source>
        <dbReference type="ARBA" id="ARBA00005271"/>
    </source>
</evidence>
<name>V9IIW2_APICE</name>